<dbReference type="EMBL" id="BGPR01002262">
    <property type="protein sequence ID" value="GBM70625.1"/>
    <property type="molecule type" value="Genomic_DNA"/>
</dbReference>
<evidence type="ECO:0000313" key="3">
    <source>
        <dbReference type="Proteomes" id="UP000499080"/>
    </source>
</evidence>
<dbReference type="PROSITE" id="PS50994">
    <property type="entry name" value="INTEGRASE"/>
    <property type="match status" value="1"/>
</dbReference>
<dbReference type="InterPro" id="IPR001584">
    <property type="entry name" value="Integrase_cat-core"/>
</dbReference>
<dbReference type="GO" id="GO:0003676">
    <property type="term" value="F:nucleic acid binding"/>
    <property type="evidence" value="ECO:0007669"/>
    <property type="project" value="InterPro"/>
</dbReference>
<evidence type="ECO:0000313" key="2">
    <source>
        <dbReference type="EMBL" id="GBM70625.1"/>
    </source>
</evidence>
<dbReference type="PANTHER" id="PTHR38681">
    <property type="entry name" value="RETROVIRUS-RELATED POL POLYPROTEIN FROM TRANSPOSON 412-LIKE PROTEIN-RELATED"/>
    <property type="match status" value="1"/>
</dbReference>
<feature type="domain" description="Integrase catalytic" evidence="1">
    <location>
        <begin position="43"/>
        <end position="162"/>
    </location>
</feature>
<accession>A0A4Y2HZF0</accession>
<reference evidence="2 3" key="1">
    <citation type="journal article" date="2019" name="Sci. Rep.">
        <title>Orb-weaving spider Araneus ventricosus genome elucidates the spidroin gene catalogue.</title>
        <authorList>
            <person name="Kono N."/>
            <person name="Nakamura H."/>
            <person name="Ohtoshi R."/>
            <person name="Moran D.A.P."/>
            <person name="Shinohara A."/>
            <person name="Yoshida Y."/>
            <person name="Fujiwara M."/>
            <person name="Mori M."/>
            <person name="Tomita M."/>
            <person name="Arakawa K."/>
        </authorList>
    </citation>
    <scope>NUCLEOTIDE SEQUENCE [LARGE SCALE GENOMIC DNA]</scope>
</reference>
<dbReference type="Proteomes" id="UP000499080">
    <property type="component" value="Unassembled WGS sequence"/>
</dbReference>
<dbReference type="OrthoDB" id="6429193at2759"/>
<protein>
    <recommendedName>
        <fullName evidence="1">Integrase catalytic domain-containing protein</fullName>
    </recommendedName>
</protein>
<proteinExistence type="predicted"/>
<dbReference type="SUPFAM" id="SSF53098">
    <property type="entry name" value="Ribonuclease H-like"/>
    <property type="match status" value="1"/>
</dbReference>
<dbReference type="GO" id="GO:0015074">
    <property type="term" value="P:DNA integration"/>
    <property type="evidence" value="ECO:0007669"/>
    <property type="project" value="InterPro"/>
</dbReference>
<comment type="caution">
    <text evidence="2">The sequence shown here is derived from an EMBL/GenBank/DDBJ whole genome shotgun (WGS) entry which is preliminary data.</text>
</comment>
<gene>
    <name evidence="2" type="ORF">AVEN_7059_1</name>
</gene>
<dbReference type="InterPro" id="IPR036397">
    <property type="entry name" value="RNaseH_sf"/>
</dbReference>
<name>A0A4Y2HZF0_ARAVE</name>
<evidence type="ECO:0000259" key="1">
    <source>
        <dbReference type="PROSITE" id="PS50994"/>
    </source>
</evidence>
<sequence length="162" mass="17660">MIPFPSGNCLPALLNIGLCLISTNNKRLVPKWPEAQPLKDICAETVAETFFSSWPSRFGAPAILTTYQGGQFESSLFDALSKMIGAQKCRTTGYHPQANGVVEELHRPLKSVIKSQATECLTEVLPIILLGLRASLKENVQCTPAELVFGTTVRLPGEVFDI</sequence>
<dbReference type="AlphaFoldDB" id="A0A4Y2HZF0"/>
<organism evidence="2 3">
    <name type="scientific">Araneus ventricosus</name>
    <name type="common">Orbweaver spider</name>
    <name type="synonym">Epeira ventricosa</name>
    <dbReference type="NCBI Taxonomy" id="182803"/>
    <lineage>
        <taxon>Eukaryota</taxon>
        <taxon>Metazoa</taxon>
        <taxon>Ecdysozoa</taxon>
        <taxon>Arthropoda</taxon>
        <taxon>Chelicerata</taxon>
        <taxon>Arachnida</taxon>
        <taxon>Araneae</taxon>
        <taxon>Araneomorphae</taxon>
        <taxon>Entelegynae</taxon>
        <taxon>Araneoidea</taxon>
        <taxon>Araneidae</taxon>
        <taxon>Araneus</taxon>
    </lineage>
</organism>
<dbReference type="Gene3D" id="3.30.420.10">
    <property type="entry name" value="Ribonuclease H-like superfamily/Ribonuclease H"/>
    <property type="match status" value="1"/>
</dbReference>
<keyword evidence="3" id="KW-1185">Reference proteome</keyword>
<dbReference type="PANTHER" id="PTHR38681:SF1">
    <property type="entry name" value="RETROVIRUS-RELATED POL POLYPROTEIN FROM TRANSPOSON 412-LIKE PROTEIN"/>
    <property type="match status" value="1"/>
</dbReference>
<dbReference type="InterPro" id="IPR012337">
    <property type="entry name" value="RNaseH-like_sf"/>
</dbReference>